<proteinExistence type="predicted"/>
<dbReference type="EMBL" id="BOMQ01000088">
    <property type="protein sequence ID" value="GIE53700.1"/>
    <property type="molecule type" value="Genomic_DNA"/>
</dbReference>
<dbReference type="Pfam" id="PF04430">
    <property type="entry name" value="DUF498"/>
    <property type="match status" value="1"/>
</dbReference>
<dbReference type="InterPro" id="IPR036748">
    <property type="entry name" value="MTH938-like_sf"/>
</dbReference>
<dbReference type="PANTHER" id="PTHR15811">
    <property type="entry name" value="MTH938 DOMAIN-CONTAINING PROTEIN"/>
    <property type="match status" value="1"/>
</dbReference>
<dbReference type="CDD" id="cd05126">
    <property type="entry name" value="Mth938"/>
    <property type="match status" value="1"/>
</dbReference>
<dbReference type="InterPro" id="IPR007523">
    <property type="entry name" value="NDUFAF3/AAMDC"/>
</dbReference>
<dbReference type="RefSeq" id="WP_203775939.1">
    <property type="nucleotide sequence ID" value="NZ_BOMQ01000088.1"/>
</dbReference>
<evidence type="ECO:0000256" key="2">
    <source>
        <dbReference type="ARBA" id="ARBA00022490"/>
    </source>
</evidence>
<organism evidence="3 4">
    <name type="scientific">Actinoplanes nipponensis</name>
    <dbReference type="NCBI Taxonomy" id="135950"/>
    <lineage>
        <taxon>Bacteria</taxon>
        <taxon>Bacillati</taxon>
        <taxon>Actinomycetota</taxon>
        <taxon>Actinomycetes</taxon>
        <taxon>Micromonosporales</taxon>
        <taxon>Micromonosporaceae</taxon>
        <taxon>Actinoplanes</taxon>
    </lineage>
</organism>
<dbReference type="GO" id="GO:0005737">
    <property type="term" value="C:cytoplasm"/>
    <property type="evidence" value="ECO:0007669"/>
    <property type="project" value="UniProtKB-SubCell"/>
</dbReference>
<comment type="subcellular location">
    <subcellularLocation>
        <location evidence="1">Cytoplasm</location>
    </subcellularLocation>
</comment>
<name>A0A919JQX0_9ACTN</name>
<keyword evidence="4" id="KW-1185">Reference proteome</keyword>
<gene>
    <name evidence="3" type="ORF">Ani05nite_72340</name>
</gene>
<sequence>MTDHSPKILRVLWGEMHVEGLGRSKDVKVYPGGARAWDWAETGTAHYPGIQPADVQELLDHGARVIVFGVGLLERLRVRPETLRLLDERGVTTHVAATPEAVARYNELAGAEAVGGLFHSTC</sequence>
<dbReference type="InterPro" id="IPR034096">
    <property type="entry name" value="AAMDC"/>
</dbReference>
<evidence type="ECO:0000256" key="1">
    <source>
        <dbReference type="ARBA" id="ARBA00004496"/>
    </source>
</evidence>
<dbReference type="Gene3D" id="3.40.1230.10">
    <property type="entry name" value="MTH938-like"/>
    <property type="match status" value="1"/>
</dbReference>
<keyword evidence="2" id="KW-0963">Cytoplasm</keyword>
<dbReference type="AlphaFoldDB" id="A0A919JQX0"/>
<accession>A0A919JQX0</accession>
<dbReference type="SUPFAM" id="SSF64076">
    <property type="entry name" value="MTH938-like"/>
    <property type="match status" value="1"/>
</dbReference>
<protein>
    <recommendedName>
        <fullName evidence="5">Mth938-like domain-containing protein</fullName>
    </recommendedName>
</protein>
<evidence type="ECO:0000313" key="4">
    <source>
        <dbReference type="Proteomes" id="UP000647172"/>
    </source>
</evidence>
<dbReference type="PANTHER" id="PTHR15811:SF5">
    <property type="entry name" value="MTH938 DOMAIN-CONTAINING PROTEIN"/>
    <property type="match status" value="1"/>
</dbReference>
<evidence type="ECO:0008006" key="5">
    <source>
        <dbReference type="Google" id="ProtNLM"/>
    </source>
</evidence>
<dbReference type="Proteomes" id="UP000647172">
    <property type="component" value="Unassembled WGS sequence"/>
</dbReference>
<reference evidence="3" key="1">
    <citation type="submission" date="2021-01" db="EMBL/GenBank/DDBJ databases">
        <title>Whole genome shotgun sequence of Actinoplanes nipponensis NBRC 14063.</title>
        <authorList>
            <person name="Komaki H."/>
            <person name="Tamura T."/>
        </authorList>
    </citation>
    <scope>NUCLEOTIDE SEQUENCE</scope>
    <source>
        <strain evidence="3">NBRC 14063</strain>
    </source>
</reference>
<evidence type="ECO:0000313" key="3">
    <source>
        <dbReference type="EMBL" id="GIE53700.1"/>
    </source>
</evidence>
<comment type="caution">
    <text evidence="3">The sequence shown here is derived from an EMBL/GenBank/DDBJ whole genome shotgun (WGS) entry which is preliminary data.</text>
</comment>
<dbReference type="FunFam" id="3.40.1230.10:FF:000001">
    <property type="entry name" value="Adipogenesis-associated, Mth938 domain-containing"/>
    <property type="match status" value="1"/>
</dbReference>